<feature type="region of interest" description="Disordered" evidence="1">
    <location>
        <begin position="1"/>
        <end position="27"/>
    </location>
</feature>
<dbReference type="Proteomes" id="UP000435177">
    <property type="component" value="Unassembled WGS sequence"/>
</dbReference>
<evidence type="ECO:0000313" key="5">
    <source>
        <dbReference type="Proteomes" id="UP000215596"/>
    </source>
</evidence>
<evidence type="ECO:0000313" key="6">
    <source>
        <dbReference type="Proteomes" id="UP000435177"/>
    </source>
</evidence>
<reference evidence="4 5" key="1">
    <citation type="submission" date="2017-07" db="EMBL/GenBank/DDBJ databases">
        <title>Isolation and whole genome analysis of endospore-forming bacteria from heroin.</title>
        <authorList>
            <person name="Kalinowski J."/>
            <person name="Ahrens B."/>
            <person name="Al-Dilaimi A."/>
            <person name="Winkler A."/>
            <person name="Wibberg D."/>
            <person name="Schleenbecker U."/>
            <person name="Ruckert C."/>
            <person name="Wolfel R."/>
            <person name="Grass G."/>
        </authorList>
    </citation>
    <scope>NUCLEOTIDE SEQUENCE [LARGE SCALE GENOMIC DNA]</scope>
    <source>
        <strain evidence="4 5">7537-G1</strain>
    </source>
</reference>
<accession>A0A268EJD8</accession>
<sequence>MEPTSSSPEQHDVPGNDNHSFAPPEDRKHSRLGIASFILSVITLVGYILLGAMGNTMIEPFITPDGTVLEPTQETLEAMTTLAAIFMIIIFINLVGLILGLAGAFTKQRKRVFGVVGSIINGVIMLTIGSLFFMVLTG</sequence>
<keyword evidence="2" id="KW-0472">Membrane</keyword>
<dbReference type="RefSeq" id="WP_095267223.1">
    <property type="nucleotide sequence ID" value="NZ_NPBY01000067.1"/>
</dbReference>
<dbReference type="EMBL" id="NPBY01000067">
    <property type="protein sequence ID" value="PAD73248.1"/>
    <property type="molecule type" value="Genomic_DNA"/>
</dbReference>
<evidence type="ECO:0000256" key="1">
    <source>
        <dbReference type="SAM" id="MobiDB-lite"/>
    </source>
</evidence>
<evidence type="ECO:0008006" key="7">
    <source>
        <dbReference type="Google" id="ProtNLM"/>
    </source>
</evidence>
<evidence type="ECO:0000313" key="3">
    <source>
        <dbReference type="EMBL" id="MUG66178.1"/>
    </source>
</evidence>
<dbReference type="Proteomes" id="UP000215596">
    <property type="component" value="Unassembled WGS sequence"/>
</dbReference>
<organism evidence="4 5">
    <name type="scientific">Paenibacillus campinasensis</name>
    <dbReference type="NCBI Taxonomy" id="66347"/>
    <lineage>
        <taxon>Bacteria</taxon>
        <taxon>Bacillati</taxon>
        <taxon>Bacillota</taxon>
        <taxon>Bacilli</taxon>
        <taxon>Bacillales</taxon>
        <taxon>Paenibacillaceae</taxon>
        <taxon>Paenibacillus</taxon>
    </lineage>
</organism>
<feature type="transmembrane region" description="Helical" evidence="2">
    <location>
        <begin position="78"/>
        <end position="105"/>
    </location>
</feature>
<feature type="transmembrane region" description="Helical" evidence="2">
    <location>
        <begin position="112"/>
        <end position="136"/>
    </location>
</feature>
<reference evidence="3 6" key="2">
    <citation type="submission" date="2019-11" db="EMBL/GenBank/DDBJ databases">
        <title>Draft genome sequences of five Paenibacillus species of dairy origin.</title>
        <authorList>
            <person name="Olajide A.M."/>
            <person name="Chen S."/>
            <person name="Lapointe G."/>
        </authorList>
    </citation>
    <scope>NUCLEOTIDE SEQUENCE [LARGE SCALE GENOMIC DNA]</scope>
    <source>
        <strain evidence="3 6">3CS1</strain>
    </source>
</reference>
<dbReference type="EMBL" id="WOAA01000005">
    <property type="protein sequence ID" value="MUG66178.1"/>
    <property type="molecule type" value="Genomic_DNA"/>
</dbReference>
<name>A0A268EJD8_9BACL</name>
<keyword evidence="2" id="KW-1133">Transmembrane helix</keyword>
<proteinExistence type="predicted"/>
<evidence type="ECO:0000256" key="2">
    <source>
        <dbReference type="SAM" id="Phobius"/>
    </source>
</evidence>
<dbReference type="OrthoDB" id="2663461at2"/>
<feature type="transmembrane region" description="Helical" evidence="2">
    <location>
        <begin position="37"/>
        <end position="58"/>
    </location>
</feature>
<dbReference type="AlphaFoldDB" id="A0A268EJD8"/>
<keyword evidence="2" id="KW-0812">Transmembrane</keyword>
<protein>
    <recommendedName>
        <fullName evidence="7">DUF4064 domain-containing protein</fullName>
    </recommendedName>
</protein>
<comment type="caution">
    <text evidence="4">The sequence shown here is derived from an EMBL/GenBank/DDBJ whole genome shotgun (WGS) entry which is preliminary data.</text>
</comment>
<gene>
    <name evidence="4" type="ORF">CHH67_20380</name>
    <name evidence="3" type="ORF">GNP94_09145</name>
</gene>
<evidence type="ECO:0000313" key="4">
    <source>
        <dbReference type="EMBL" id="PAD73248.1"/>
    </source>
</evidence>
<keyword evidence="6" id="KW-1185">Reference proteome</keyword>